<feature type="compositionally biased region" description="Basic residues" evidence="1">
    <location>
        <begin position="20"/>
        <end position="34"/>
    </location>
</feature>
<evidence type="ECO:0000313" key="2">
    <source>
        <dbReference type="EMBL" id="KIO30004.1"/>
    </source>
</evidence>
<dbReference type="Proteomes" id="UP000054248">
    <property type="component" value="Unassembled WGS sequence"/>
</dbReference>
<dbReference type="HOGENOM" id="CLU_3034102_0_0_1"/>
<keyword evidence="3" id="KW-1185">Reference proteome</keyword>
<evidence type="ECO:0000313" key="3">
    <source>
        <dbReference type="Proteomes" id="UP000054248"/>
    </source>
</evidence>
<reference evidence="3" key="2">
    <citation type="submission" date="2015-01" db="EMBL/GenBank/DDBJ databases">
        <title>Evolutionary Origins and Diversification of the Mycorrhizal Mutualists.</title>
        <authorList>
            <consortium name="DOE Joint Genome Institute"/>
            <consortium name="Mycorrhizal Genomics Consortium"/>
            <person name="Kohler A."/>
            <person name="Kuo A."/>
            <person name="Nagy L.G."/>
            <person name="Floudas D."/>
            <person name="Copeland A."/>
            <person name="Barry K.W."/>
            <person name="Cichocki N."/>
            <person name="Veneault-Fourrey C."/>
            <person name="LaButti K."/>
            <person name="Lindquist E.A."/>
            <person name="Lipzen A."/>
            <person name="Lundell T."/>
            <person name="Morin E."/>
            <person name="Murat C."/>
            <person name="Riley R."/>
            <person name="Ohm R."/>
            <person name="Sun H."/>
            <person name="Tunlid A."/>
            <person name="Henrissat B."/>
            <person name="Grigoriev I.V."/>
            <person name="Hibbett D.S."/>
            <person name="Martin F."/>
        </authorList>
    </citation>
    <scope>NUCLEOTIDE SEQUENCE [LARGE SCALE GENOMIC DNA]</scope>
    <source>
        <strain evidence="3">MUT 4182</strain>
    </source>
</reference>
<dbReference type="EMBL" id="KN822976">
    <property type="protein sequence ID" value="KIO30004.1"/>
    <property type="molecule type" value="Genomic_DNA"/>
</dbReference>
<sequence length="55" mass="6014">MKNGGNVPHATSPFPESAKHGARHGPLSRHQRHCRSFPMTINSLCGQAGQKRISH</sequence>
<feature type="region of interest" description="Disordered" evidence="1">
    <location>
        <begin position="1"/>
        <end position="34"/>
    </location>
</feature>
<protein>
    <submittedName>
        <fullName evidence="2">Uncharacterized protein</fullName>
    </submittedName>
</protein>
<reference evidence="2 3" key="1">
    <citation type="submission" date="2014-04" db="EMBL/GenBank/DDBJ databases">
        <authorList>
            <consortium name="DOE Joint Genome Institute"/>
            <person name="Kuo A."/>
            <person name="Girlanda M."/>
            <person name="Perotto S."/>
            <person name="Kohler A."/>
            <person name="Nagy L.G."/>
            <person name="Floudas D."/>
            <person name="Copeland A."/>
            <person name="Barry K.W."/>
            <person name="Cichocki N."/>
            <person name="Veneault-Fourrey C."/>
            <person name="LaButti K."/>
            <person name="Lindquist E.A."/>
            <person name="Lipzen A."/>
            <person name="Lundell T."/>
            <person name="Morin E."/>
            <person name="Murat C."/>
            <person name="Sun H."/>
            <person name="Tunlid A."/>
            <person name="Henrissat B."/>
            <person name="Grigoriev I.V."/>
            <person name="Hibbett D.S."/>
            <person name="Martin F."/>
            <person name="Nordberg H.P."/>
            <person name="Cantor M.N."/>
            <person name="Hua S.X."/>
        </authorList>
    </citation>
    <scope>NUCLEOTIDE SEQUENCE [LARGE SCALE GENOMIC DNA]</scope>
    <source>
        <strain evidence="2 3">MUT 4182</strain>
    </source>
</reference>
<accession>A0A0C3QQU2</accession>
<gene>
    <name evidence="2" type="ORF">M407DRAFT_159598</name>
</gene>
<name>A0A0C3QQU2_9AGAM</name>
<organism evidence="2 3">
    <name type="scientific">Tulasnella calospora MUT 4182</name>
    <dbReference type="NCBI Taxonomy" id="1051891"/>
    <lineage>
        <taxon>Eukaryota</taxon>
        <taxon>Fungi</taxon>
        <taxon>Dikarya</taxon>
        <taxon>Basidiomycota</taxon>
        <taxon>Agaricomycotina</taxon>
        <taxon>Agaricomycetes</taxon>
        <taxon>Cantharellales</taxon>
        <taxon>Tulasnellaceae</taxon>
        <taxon>Tulasnella</taxon>
    </lineage>
</organism>
<proteinExistence type="predicted"/>
<evidence type="ECO:0000256" key="1">
    <source>
        <dbReference type="SAM" id="MobiDB-lite"/>
    </source>
</evidence>
<dbReference type="AlphaFoldDB" id="A0A0C3QQU2"/>